<dbReference type="PROSITE" id="PS51375">
    <property type="entry name" value="PPR"/>
    <property type="match status" value="1"/>
</dbReference>
<dbReference type="EMBL" id="PKMF04000093">
    <property type="protein sequence ID" value="KAK7850952.1"/>
    <property type="molecule type" value="Genomic_DNA"/>
</dbReference>
<dbReference type="Gene3D" id="1.25.40.10">
    <property type="entry name" value="Tetratricopeptide repeat domain"/>
    <property type="match status" value="1"/>
</dbReference>
<dbReference type="GO" id="GO:0009451">
    <property type="term" value="P:RNA modification"/>
    <property type="evidence" value="ECO:0007669"/>
    <property type="project" value="InterPro"/>
</dbReference>
<gene>
    <name evidence="3" type="primary">PCMP-H61_3</name>
    <name evidence="3" type="ORF">CFP56_043358</name>
</gene>
<dbReference type="InterPro" id="IPR046960">
    <property type="entry name" value="PPR_At4g14850-like_plant"/>
</dbReference>
<dbReference type="Pfam" id="PF01535">
    <property type="entry name" value="PPR"/>
    <property type="match status" value="2"/>
</dbReference>
<dbReference type="PANTHER" id="PTHR47926">
    <property type="entry name" value="PENTATRICOPEPTIDE REPEAT-CONTAINING PROTEIN"/>
    <property type="match status" value="1"/>
</dbReference>
<dbReference type="PANTHER" id="PTHR47926:SF436">
    <property type="entry name" value="PENTATRICOPEPTIDE REPEAT-CONTAINING PROTEIN ELI1, CHLOROPLASTIC-LIKE ISOFORM X2"/>
    <property type="match status" value="1"/>
</dbReference>
<keyword evidence="1" id="KW-0677">Repeat</keyword>
<dbReference type="Proteomes" id="UP000237347">
    <property type="component" value="Unassembled WGS sequence"/>
</dbReference>
<dbReference type="AlphaFoldDB" id="A0AAW0LH65"/>
<keyword evidence="4" id="KW-1185">Reference proteome</keyword>
<evidence type="ECO:0000256" key="1">
    <source>
        <dbReference type="ARBA" id="ARBA00022737"/>
    </source>
</evidence>
<feature type="repeat" description="PPR" evidence="2">
    <location>
        <begin position="75"/>
        <end position="109"/>
    </location>
</feature>
<evidence type="ECO:0000313" key="4">
    <source>
        <dbReference type="Proteomes" id="UP000237347"/>
    </source>
</evidence>
<accession>A0AAW0LH65</accession>
<proteinExistence type="predicted"/>
<sequence>MRREKIRTRKLDLSCVLTACAHVGALYQRGWIHAYVAWKSMHLDEVLGPGLVDMYAKCKNLDMAWKVFEKMKEKEVFTWNAMIGALDMHGRAKDAIELSSKMQREKLKPNFFDLLGRARLLAEAEELINSMPMESNAAVYEHSCIPVKYMEILNWEKEIVLQHRGEKLAIAFGLLNTTM</sequence>
<dbReference type="GO" id="GO:0003723">
    <property type="term" value="F:RNA binding"/>
    <property type="evidence" value="ECO:0007669"/>
    <property type="project" value="InterPro"/>
</dbReference>
<evidence type="ECO:0000313" key="3">
    <source>
        <dbReference type="EMBL" id="KAK7850952.1"/>
    </source>
</evidence>
<protein>
    <submittedName>
        <fullName evidence="3">Pentatricopeptide repeat-containing protein</fullName>
    </submittedName>
</protein>
<reference evidence="3 4" key="1">
    <citation type="journal article" date="2018" name="Sci. Data">
        <title>The draft genome sequence of cork oak.</title>
        <authorList>
            <person name="Ramos A.M."/>
            <person name="Usie A."/>
            <person name="Barbosa P."/>
            <person name="Barros P.M."/>
            <person name="Capote T."/>
            <person name="Chaves I."/>
            <person name="Simoes F."/>
            <person name="Abreu I."/>
            <person name="Carrasquinho I."/>
            <person name="Faro C."/>
            <person name="Guimaraes J.B."/>
            <person name="Mendonca D."/>
            <person name="Nobrega F."/>
            <person name="Rodrigues L."/>
            <person name="Saibo N.J.M."/>
            <person name="Varela M.C."/>
            <person name="Egas C."/>
            <person name="Matos J."/>
            <person name="Miguel C.M."/>
            <person name="Oliveira M.M."/>
            <person name="Ricardo C.P."/>
            <person name="Goncalves S."/>
        </authorList>
    </citation>
    <scope>NUCLEOTIDE SEQUENCE [LARGE SCALE GENOMIC DNA]</scope>
    <source>
        <strain evidence="4">cv. HL8</strain>
    </source>
</reference>
<dbReference type="InterPro" id="IPR002885">
    <property type="entry name" value="PPR_rpt"/>
</dbReference>
<dbReference type="InterPro" id="IPR011990">
    <property type="entry name" value="TPR-like_helical_dom_sf"/>
</dbReference>
<evidence type="ECO:0000256" key="2">
    <source>
        <dbReference type="PROSITE-ProRule" id="PRU00708"/>
    </source>
</evidence>
<organism evidence="3 4">
    <name type="scientific">Quercus suber</name>
    <name type="common">Cork oak</name>
    <dbReference type="NCBI Taxonomy" id="58331"/>
    <lineage>
        <taxon>Eukaryota</taxon>
        <taxon>Viridiplantae</taxon>
        <taxon>Streptophyta</taxon>
        <taxon>Embryophyta</taxon>
        <taxon>Tracheophyta</taxon>
        <taxon>Spermatophyta</taxon>
        <taxon>Magnoliopsida</taxon>
        <taxon>eudicotyledons</taxon>
        <taxon>Gunneridae</taxon>
        <taxon>Pentapetalae</taxon>
        <taxon>rosids</taxon>
        <taxon>fabids</taxon>
        <taxon>Fagales</taxon>
        <taxon>Fagaceae</taxon>
        <taxon>Quercus</taxon>
    </lineage>
</organism>
<name>A0AAW0LH65_QUESU</name>
<dbReference type="NCBIfam" id="TIGR00756">
    <property type="entry name" value="PPR"/>
    <property type="match status" value="2"/>
</dbReference>
<comment type="caution">
    <text evidence="3">The sequence shown here is derived from an EMBL/GenBank/DDBJ whole genome shotgun (WGS) entry which is preliminary data.</text>
</comment>